<dbReference type="InterPro" id="IPR001926">
    <property type="entry name" value="TrpB-like_PALP"/>
</dbReference>
<evidence type="ECO:0000256" key="3">
    <source>
        <dbReference type="ARBA" id="ARBA00010869"/>
    </source>
</evidence>
<dbReference type="EC" id="4.3.1.19" evidence="4"/>
<dbReference type="FunFam" id="3.40.50.1100:FF:000007">
    <property type="entry name" value="L-threonine dehydratase catabolic TdcB"/>
    <property type="match status" value="1"/>
</dbReference>
<evidence type="ECO:0000259" key="10">
    <source>
        <dbReference type="Pfam" id="PF00291"/>
    </source>
</evidence>
<comment type="similarity">
    <text evidence="3">Belongs to the serine/threonine dehydratase family.</text>
</comment>
<comment type="catalytic activity">
    <reaction evidence="1">
        <text>L-threonine = 2-oxobutanoate + NH4(+)</text>
        <dbReference type="Rhea" id="RHEA:22108"/>
        <dbReference type="ChEBI" id="CHEBI:16763"/>
        <dbReference type="ChEBI" id="CHEBI:28938"/>
        <dbReference type="ChEBI" id="CHEBI:57926"/>
        <dbReference type="EC" id="4.3.1.19"/>
    </reaction>
</comment>
<evidence type="ECO:0000256" key="8">
    <source>
        <dbReference type="ARBA" id="ARBA00031427"/>
    </source>
</evidence>
<dbReference type="InterPro" id="IPR036052">
    <property type="entry name" value="TrpB-like_PALP_sf"/>
</dbReference>
<sequence length="344" mass="35831">MSGVTRHDEATAATPPARGRHRGAPGPELVTLADIEDAAARLAGVCVRTPLVPLTPNAPGLQIKAESLQPIGAFKLRGAYNAIARLPEERRARGVVTHSSGNHAQAVAYTAGRLGIPAVLVVPHTAPAVKVEACRRLGAEIVYVEPSMEARTETAERLAASHGFTLVPPFDDPGVIAGQGTVGLEIVRQAPDVEAVLVPVGGGGLISGVAAAVKQLLPQTRVIGVEPELAADVRDSLRAGKRVGWTAEQTGRTIADALRVSRVGSLTFAHIKEYVDDIVTVAEDEIRAAMRHLALHARLIAEPAGAVATAAYLFHRDELPAAARQVAVLSGGNVDPALLSQVLA</sequence>
<dbReference type="Pfam" id="PF00291">
    <property type="entry name" value="PALP"/>
    <property type="match status" value="1"/>
</dbReference>
<dbReference type="CDD" id="cd01562">
    <property type="entry name" value="Thr-dehyd"/>
    <property type="match status" value="1"/>
</dbReference>
<dbReference type="FunFam" id="3.40.50.1100:FF:000005">
    <property type="entry name" value="Threonine dehydratase catabolic"/>
    <property type="match status" value="1"/>
</dbReference>
<keyword evidence="5" id="KW-0663">Pyridoxal phosphate</keyword>
<dbReference type="AlphaFoldDB" id="A0A7W3MT51"/>
<reference evidence="11 12" key="1">
    <citation type="submission" date="2020-08" db="EMBL/GenBank/DDBJ databases">
        <title>Sequencing the genomes of 1000 actinobacteria strains.</title>
        <authorList>
            <person name="Klenk H.-P."/>
        </authorList>
    </citation>
    <scope>NUCLEOTIDE SEQUENCE [LARGE SCALE GENOMIC DNA]</scope>
    <source>
        <strain evidence="11 12">DSM 45823</strain>
    </source>
</reference>
<evidence type="ECO:0000256" key="4">
    <source>
        <dbReference type="ARBA" id="ARBA00012096"/>
    </source>
</evidence>
<dbReference type="GO" id="GO:0004794">
    <property type="term" value="F:threonine deaminase activity"/>
    <property type="evidence" value="ECO:0007669"/>
    <property type="project" value="UniProtKB-EC"/>
</dbReference>
<evidence type="ECO:0000256" key="9">
    <source>
        <dbReference type="SAM" id="MobiDB-lite"/>
    </source>
</evidence>
<feature type="domain" description="Tryptophan synthase beta chain-like PALP" evidence="10">
    <location>
        <begin position="48"/>
        <end position="331"/>
    </location>
</feature>
<evidence type="ECO:0000256" key="2">
    <source>
        <dbReference type="ARBA" id="ARBA00001933"/>
    </source>
</evidence>
<dbReference type="Proteomes" id="UP000539313">
    <property type="component" value="Unassembled WGS sequence"/>
</dbReference>
<name>A0A7W3MT51_9ACTN</name>
<keyword evidence="6 11" id="KW-0456">Lyase</keyword>
<comment type="cofactor">
    <cofactor evidence="2">
        <name>pyridoxal 5'-phosphate</name>
        <dbReference type="ChEBI" id="CHEBI:597326"/>
    </cofactor>
</comment>
<evidence type="ECO:0000256" key="7">
    <source>
        <dbReference type="ARBA" id="ARBA00025527"/>
    </source>
</evidence>
<evidence type="ECO:0000256" key="5">
    <source>
        <dbReference type="ARBA" id="ARBA00022898"/>
    </source>
</evidence>
<evidence type="ECO:0000256" key="6">
    <source>
        <dbReference type="ARBA" id="ARBA00023239"/>
    </source>
</evidence>
<dbReference type="GO" id="GO:0003941">
    <property type="term" value="F:L-serine ammonia-lyase activity"/>
    <property type="evidence" value="ECO:0007669"/>
    <property type="project" value="TreeGrafter"/>
</dbReference>
<dbReference type="InterPro" id="IPR050147">
    <property type="entry name" value="Ser/Thr_Dehydratase"/>
</dbReference>
<dbReference type="GO" id="GO:0009097">
    <property type="term" value="P:isoleucine biosynthetic process"/>
    <property type="evidence" value="ECO:0007669"/>
    <property type="project" value="TreeGrafter"/>
</dbReference>
<dbReference type="PANTHER" id="PTHR48078">
    <property type="entry name" value="THREONINE DEHYDRATASE, MITOCHONDRIAL-RELATED"/>
    <property type="match status" value="1"/>
</dbReference>
<dbReference type="PANTHER" id="PTHR48078:SF6">
    <property type="entry name" value="L-THREONINE DEHYDRATASE CATABOLIC TDCB"/>
    <property type="match status" value="1"/>
</dbReference>
<dbReference type="RefSeq" id="WP_182703718.1">
    <property type="nucleotide sequence ID" value="NZ_JACJII010000001.1"/>
</dbReference>
<feature type="region of interest" description="Disordered" evidence="9">
    <location>
        <begin position="1"/>
        <end position="27"/>
    </location>
</feature>
<keyword evidence="12" id="KW-1185">Reference proteome</keyword>
<accession>A0A7W3MT51</accession>
<dbReference type="Gene3D" id="3.40.50.1100">
    <property type="match status" value="2"/>
</dbReference>
<gene>
    <name evidence="11" type="ORF">HNR21_000302</name>
</gene>
<evidence type="ECO:0000313" key="11">
    <source>
        <dbReference type="EMBL" id="MBA9001420.1"/>
    </source>
</evidence>
<dbReference type="EMBL" id="JACJII010000001">
    <property type="protein sequence ID" value="MBA9001420.1"/>
    <property type="molecule type" value="Genomic_DNA"/>
</dbReference>
<dbReference type="SUPFAM" id="SSF53686">
    <property type="entry name" value="Tryptophan synthase beta subunit-like PLP-dependent enzymes"/>
    <property type="match status" value="1"/>
</dbReference>
<organism evidence="11 12">
    <name type="scientific">Thermomonospora cellulosilytica</name>
    <dbReference type="NCBI Taxonomy" id="1411118"/>
    <lineage>
        <taxon>Bacteria</taxon>
        <taxon>Bacillati</taxon>
        <taxon>Actinomycetota</taxon>
        <taxon>Actinomycetes</taxon>
        <taxon>Streptosporangiales</taxon>
        <taxon>Thermomonosporaceae</taxon>
        <taxon>Thermomonospora</taxon>
    </lineage>
</organism>
<feature type="compositionally biased region" description="Basic and acidic residues" evidence="9">
    <location>
        <begin position="1"/>
        <end position="10"/>
    </location>
</feature>
<protein>
    <recommendedName>
        <fullName evidence="4">threonine ammonia-lyase</fullName>
        <ecNumber evidence="4">4.3.1.19</ecNumber>
    </recommendedName>
    <alternativeName>
        <fullName evidence="8">Threonine deaminase</fullName>
    </alternativeName>
</protein>
<comment type="function">
    <text evidence="7">Catalyzes the anaerobic formation of alpha-ketobutyrate and ammonia from threonine in a two-step reaction. The first step involved a dehydration of threonine and a production of enamine intermediates (aminocrotonate), which tautomerizes to its imine form (iminobutyrate). Both intermediates are unstable and short-lived. The second step is the nonenzymatic hydrolysis of the enamine/imine intermediates to form 2-ketobutyrate and free ammonia. In the low water environment of the cell, the second step is accelerated by RidA.</text>
</comment>
<evidence type="ECO:0000256" key="1">
    <source>
        <dbReference type="ARBA" id="ARBA00001274"/>
    </source>
</evidence>
<proteinExistence type="inferred from homology"/>
<dbReference type="GO" id="GO:0006567">
    <property type="term" value="P:L-threonine catabolic process"/>
    <property type="evidence" value="ECO:0007669"/>
    <property type="project" value="TreeGrafter"/>
</dbReference>
<comment type="caution">
    <text evidence="11">The sequence shown here is derived from an EMBL/GenBank/DDBJ whole genome shotgun (WGS) entry which is preliminary data.</text>
</comment>
<evidence type="ECO:0000313" key="12">
    <source>
        <dbReference type="Proteomes" id="UP000539313"/>
    </source>
</evidence>
<dbReference type="GO" id="GO:0006565">
    <property type="term" value="P:L-serine catabolic process"/>
    <property type="evidence" value="ECO:0007669"/>
    <property type="project" value="TreeGrafter"/>
</dbReference>